<name>A0A239EFU3_9FIRM</name>
<dbReference type="PANTHER" id="PTHR43245">
    <property type="entry name" value="BIFUNCTIONAL POLYMYXIN RESISTANCE PROTEIN ARNA"/>
    <property type="match status" value="1"/>
</dbReference>
<dbReference type="InterPro" id="IPR001509">
    <property type="entry name" value="Epimerase_deHydtase"/>
</dbReference>
<feature type="domain" description="NAD-dependent epimerase/dehydratase" evidence="1">
    <location>
        <begin position="4"/>
        <end position="225"/>
    </location>
</feature>
<organism evidence="2 3">
    <name type="scientific">Anaerovirgula multivorans</name>
    <dbReference type="NCBI Taxonomy" id="312168"/>
    <lineage>
        <taxon>Bacteria</taxon>
        <taxon>Bacillati</taxon>
        <taxon>Bacillota</taxon>
        <taxon>Clostridia</taxon>
        <taxon>Peptostreptococcales</taxon>
        <taxon>Natronincolaceae</taxon>
        <taxon>Anaerovirgula</taxon>
    </lineage>
</organism>
<gene>
    <name evidence="2" type="ORF">SAMN05446037_10108</name>
</gene>
<evidence type="ECO:0000313" key="3">
    <source>
        <dbReference type="Proteomes" id="UP000198304"/>
    </source>
</evidence>
<sequence length="312" mass="36236">MEKILITGGNGFVGSYLMRQLAPKYEVYGLSKRGGQSHNFIQCDITKKEEVINKLRNIDFDYVIHCAAIAHNDNNKFTKDDFFQVNTIGTQNLVEVFKEKENLKLFIFFSTVSVYGERDYKTDITENADKRPIISYAKSKSKAEDICLETQKIPCTILRFPVIYDKCFMKDIYKRVLTKGDGGRLMFKIGNGQQRFSFCNIENVLSAVEIVLKNYSNTRNEIYNVTDENSYTINNVISIFRELNSTKKIIIWVPKILVKALFNISSVVLREKKQQLKTFYWKLAENNIYSTKKIKRLGYMPSKDLYSILDKI</sequence>
<dbReference type="OrthoDB" id="142826at2"/>
<protein>
    <submittedName>
        <fullName evidence="2">Nucleoside-diphosphate-sugar epimerase</fullName>
    </submittedName>
</protein>
<proteinExistence type="predicted"/>
<dbReference type="RefSeq" id="WP_089283049.1">
    <property type="nucleotide sequence ID" value="NZ_FZOJ01000010.1"/>
</dbReference>
<keyword evidence="3" id="KW-1185">Reference proteome</keyword>
<accession>A0A239EFU3</accession>
<dbReference type="Gene3D" id="3.40.50.720">
    <property type="entry name" value="NAD(P)-binding Rossmann-like Domain"/>
    <property type="match status" value="1"/>
</dbReference>
<evidence type="ECO:0000259" key="1">
    <source>
        <dbReference type="Pfam" id="PF01370"/>
    </source>
</evidence>
<dbReference type="CDD" id="cd08946">
    <property type="entry name" value="SDR_e"/>
    <property type="match status" value="1"/>
</dbReference>
<evidence type="ECO:0000313" key="2">
    <source>
        <dbReference type="EMBL" id="SNS43419.1"/>
    </source>
</evidence>
<dbReference type="EMBL" id="FZOJ01000010">
    <property type="protein sequence ID" value="SNS43419.1"/>
    <property type="molecule type" value="Genomic_DNA"/>
</dbReference>
<dbReference type="Proteomes" id="UP000198304">
    <property type="component" value="Unassembled WGS sequence"/>
</dbReference>
<dbReference type="InterPro" id="IPR050177">
    <property type="entry name" value="Lipid_A_modif_metabolic_enz"/>
</dbReference>
<dbReference type="SUPFAM" id="SSF51735">
    <property type="entry name" value="NAD(P)-binding Rossmann-fold domains"/>
    <property type="match status" value="1"/>
</dbReference>
<dbReference type="AlphaFoldDB" id="A0A239EFU3"/>
<dbReference type="Pfam" id="PF01370">
    <property type="entry name" value="Epimerase"/>
    <property type="match status" value="1"/>
</dbReference>
<dbReference type="InterPro" id="IPR036291">
    <property type="entry name" value="NAD(P)-bd_dom_sf"/>
</dbReference>
<reference evidence="2 3" key="1">
    <citation type="submission" date="2017-06" db="EMBL/GenBank/DDBJ databases">
        <authorList>
            <person name="Kim H.J."/>
            <person name="Triplett B.A."/>
        </authorList>
    </citation>
    <scope>NUCLEOTIDE SEQUENCE [LARGE SCALE GENOMIC DNA]</scope>
    <source>
        <strain evidence="2 3">SCA</strain>
    </source>
</reference>